<evidence type="ECO:0000256" key="2">
    <source>
        <dbReference type="PROSITE-ProRule" id="PRU00089"/>
    </source>
</evidence>
<keyword evidence="5" id="KW-1185">Reference proteome</keyword>
<dbReference type="PANTHER" id="PTHR11829">
    <property type="entry name" value="FORKHEAD BOX PROTEIN"/>
    <property type="match status" value="1"/>
</dbReference>
<keyword evidence="2" id="KW-0539">Nucleus</keyword>
<protein>
    <submittedName>
        <fullName evidence="4">789_t:CDS:1</fullName>
    </submittedName>
</protein>
<dbReference type="SUPFAM" id="SSF46785">
    <property type="entry name" value="Winged helix' DNA-binding domain"/>
    <property type="match status" value="1"/>
</dbReference>
<dbReference type="SMART" id="SM00339">
    <property type="entry name" value="FH"/>
    <property type="match status" value="1"/>
</dbReference>
<dbReference type="GO" id="GO:0000978">
    <property type="term" value="F:RNA polymerase II cis-regulatory region sequence-specific DNA binding"/>
    <property type="evidence" value="ECO:0007669"/>
    <property type="project" value="TreeGrafter"/>
</dbReference>
<feature type="DNA-binding region" description="Fork-head" evidence="2">
    <location>
        <begin position="43"/>
        <end position="88"/>
    </location>
</feature>
<dbReference type="PRINTS" id="PR00053">
    <property type="entry name" value="FORKHEAD"/>
</dbReference>
<evidence type="ECO:0000313" key="5">
    <source>
        <dbReference type="Proteomes" id="UP000789706"/>
    </source>
</evidence>
<accession>A0A9N8ZN67</accession>
<dbReference type="GO" id="GO:0005634">
    <property type="term" value="C:nucleus"/>
    <property type="evidence" value="ECO:0007669"/>
    <property type="project" value="UniProtKB-SubCell"/>
</dbReference>
<feature type="domain" description="Fork-head" evidence="3">
    <location>
        <begin position="43"/>
        <end position="88"/>
    </location>
</feature>
<proteinExistence type="predicted"/>
<evidence type="ECO:0000313" key="4">
    <source>
        <dbReference type="EMBL" id="CAG8501552.1"/>
    </source>
</evidence>
<dbReference type="Gene3D" id="1.10.10.10">
    <property type="entry name" value="Winged helix-like DNA-binding domain superfamily/Winged helix DNA-binding domain"/>
    <property type="match status" value="1"/>
</dbReference>
<dbReference type="InterPro" id="IPR001766">
    <property type="entry name" value="Fork_head_dom"/>
</dbReference>
<gene>
    <name evidence="4" type="ORF">DEBURN_LOCUS4703</name>
</gene>
<dbReference type="EMBL" id="CAJVPK010000375">
    <property type="protein sequence ID" value="CAG8501552.1"/>
    <property type="molecule type" value="Genomic_DNA"/>
</dbReference>
<dbReference type="InterPro" id="IPR036390">
    <property type="entry name" value="WH_DNA-bd_sf"/>
</dbReference>
<dbReference type="OrthoDB" id="5954824at2759"/>
<evidence type="ECO:0000259" key="3">
    <source>
        <dbReference type="PROSITE" id="PS50039"/>
    </source>
</evidence>
<sequence>MNSNQYNFQQITVASQVDIINNVQNEQRIDQEGDNSITNDNARPLYSYISLIGQAILTSTDKKCQLYEIRRWITNKYPFYKMENKGWQRGKGFWAIPDEYQACFVNGVYNNNKAKEIKASEENASFSGCGEAINSSSNETVEIQRSEIPELTPSSQELATQFSPHSTIRGSIHRPTSQRSEITYNTIMRYIHEISYFNATEASNSSLSAPYDYVNMAEVEIIKTEF</sequence>
<evidence type="ECO:0000256" key="1">
    <source>
        <dbReference type="ARBA" id="ARBA00023125"/>
    </source>
</evidence>
<name>A0A9N8ZN67_9GLOM</name>
<dbReference type="GO" id="GO:0000981">
    <property type="term" value="F:DNA-binding transcription factor activity, RNA polymerase II-specific"/>
    <property type="evidence" value="ECO:0007669"/>
    <property type="project" value="TreeGrafter"/>
</dbReference>
<organism evidence="4 5">
    <name type="scientific">Diversispora eburnea</name>
    <dbReference type="NCBI Taxonomy" id="1213867"/>
    <lineage>
        <taxon>Eukaryota</taxon>
        <taxon>Fungi</taxon>
        <taxon>Fungi incertae sedis</taxon>
        <taxon>Mucoromycota</taxon>
        <taxon>Glomeromycotina</taxon>
        <taxon>Glomeromycetes</taxon>
        <taxon>Diversisporales</taxon>
        <taxon>Diversisporaceae</taxon>
        <taxon>Diversispora</taxon>
    </lineage>
</organism>
<keyword evidence="1 2" id="KW-0238">DNA-binding</keyword>
<reference evidence="4" key="1">
    <citation type="submission" date="2021-06" db="EMBL/GenBank/DDBJ databases">
        <authorList>
            <person name="Kallberg Y."/>
            <person name="Tangrot J."/>
            <person name="Rosling A."/>
        </authorList>
    </citation>
    <scope>NUCLEOTIDE SEQUENCE</scope>
    <source>
        <strain evidence="4">AZ414A</strain>
    </source>
</reference>
<dbReference type="AlphaFoldDB" id="A0A9N8ZN67"/>
<dbReference type="PROSITE" id="PS50039">
    <property type="entry name" value="FORK_HEAD_3"/>
    <property type="match status" value="1"/>
</dbReference>
<comment type="subcellular location">
    <subcellularLocation>
        <location evidence="2">Nucleus</location>
    </subcellularLocation>
</comment>
<dbReference type="Proteomes" id="UP000789706">
    <property type="component" value="Unassembled WGS sequence"/>
</dbReference>
<dbReference type="Pfam" id="PF00250">
    <property type="entry name" value="Forkhead"/>
    <property type="match status" value="1"/>
</dbReference>
<dbReference type="InterPro" id="IPR050211">
    <property type="entry name" value="FOX_domain-containing"/>
</dbReference>
<dbReference type="PANTHER" id="PTHR11829:SF343">
    <property type="entry name" value="FORK-HEAD DOMAIN-CONTAINING PROTEIN"/>
    <property type="match status" value="1"/>
</dbReference>
<dbReference type="InterPro" id="IPR036388">
    <property type="entry name" value="WH-like_DNA-bd_sf"/>
</dbReference>
<comment type="caution">
    <text evidence="4">The sequence shown here is derived from an EMBL/GenBank/DDBJ whole genome shotgun (WGS) entry which is preliminary data.</text>
</comment>